<accession>A0A438DNS9</accession>
<evidence type="ECO:0000313" key="2">
    <source>
        <dbReference type="EMBL" id="RVW37115.1"/>
    </source>
</evidence>
<dbReference type="InterPro" id="IPR043128">
    <property type="entry name" value="Rev_trsase/Diguanyl_cyclase"/>
</dbReference>
<dbReference type="CDD" id="cd01647">
    <property type="entry name" value="RT_LTR"/>
    <property type="match status" value="1"/>
</dbReference>
<evidence type="ECO:0000259" key="1">
    <source>
        <dbReference type="Pfam" id="PF00078"/>
    </source>
</evidence>
<dbReference type="InterPro" id="IPR053134">
    <property type="entry name" value="RNA-dir_DNA_polymerase"/>
</dbReference>
<dbReference type="Proteomes" id="UP000288805">
    <property type="component" value="Unassembled WGS sequence"/>
</dbReference>
<gene>
    <name evidence="2" type="primary">TY3B-I_517</name>
    <name evidence="2" type="ORF">CK203_084586</name>
</gene>
<dbReference type="Gene3D" id="3.10.10.10">
    <property type="entry name" value="HIV Type 1 Reverse Transcriptase, subunit A, domain 1"/>
    <property type="match status" value="1"/>
</dbReference>
<protein>
    <submittedName>
        <fullName evidence="2">Transposon Ty3-I Gag-Pol polyprotein</fullName>
    </submittedName>
</protein>
<feature type="domain" description="Reverse transcriptase" evidence="1">
    <location>
        <begin position="133"/>
        <end position="216"/>
    </location>
</feature>
<reference evidence="2 3" key="1">
    <citation type="journal article" date="2018" name="PLoS Genet.">
        <title>Population sequencing reveals clonal diversity and ancestral inbreeding in the grapevine cultivar Chardonnay.</title>
        <authorList>
            <person name="Roach M.J."/>
            <person name="Johnson D.L."/>
            <person name="Bohlmann J."/>
            <person name="van Vuuren H.J."/>
            <person name="Jones S.J."/>
            <person name="Pretorius I.S."/>
            <person name="Schmidt S.A."/>
            <person name="Borneman A.R."/>
        </authorList>
    </citation>
    <scope>NUCLEOTIDE SEQUENCE [LARGE SCALE GENOMIC DNA]</scope>
    <source>
        <strain evidence="3">cv. Chardonnay</strain>
        <tissue evidence="2">Leaf</tissue>
    </source>
</reference>
<dbReference type="Gene3D" id="3.30.70.270">
    <property type="match status" value="1"/>
</dbReference>
<dbReference type="PANTHER" id="PTHR24559:SF457">
    <property type="entry name" value="RNA-DIRECTED DNA POLYMERASE HOMOLOG"/>
    <property type="match status" value="1"/>
</dbReference>
<proteinExistence type="predicted"/>
<dbReference type="PANTHER" id="PTHR24559">
    <property type="entry name" value="TRANSPOSON TY3-I GAG-POL POLYPROTEIN"/>
    <property type="match status" value="1"/>
</dbReference>
<comment type="caution">
    <text evidence="2">The sequence shown here is derived from an EMBL/GenBank/DDBJ whole genome shotgun (WGS) entry which is preliminary data.</text>
</comment>
<dbReference type="InterPro" id="IPR043502">
    <property type="entry name" value="DNA/RNA_pol_sf"/>
</dbReference>
<dbReference type="EMBL" id="QGNW01001547">
    <property type="protein sequence ID" value="RVW37115.1"/>
    <property type="molecule type" value="Genomic_DNA"/>
</dbReference>
<name>A0A438DNS9_VITVI</name>
<sequence length="232" mass="26435">MSLKNYFVRVSKPHTYLDRIIERLSTTQEMRINEHGTFTEIGDIVDKSMPRDEYVDKMLVMTDQLRELKIGLDLSTNEMNGLARFAQIVFGSEVEAIAPSLEFAGERGDSEATSVGILSIVEYPEWLANVVPVPKKDGKVRVCVDFQDLNKANPKDDFPLPHIDMLVDSTAGHSMLSFMDKFSRYSQILMAPDDIEKTSFITKWSTYCYRVMPFGLEECRSYLSESSDYSIP</sequence>
<dbReference type="InterPro" id="IPR000477">
    <property type="entry name" value="RT_dom"/>
</dbReference>
<dbReference type="SUPFAM" id="SSF56672">
    <property type="entry name" value="DNA/RNA polymerases"/>
    <property type="match status" value="1"/>
</dbReference>
<dbReference type="AlphaFoldDB" id="A0A438DNS9"/>
<organism evidence="2 3">
    <name type="scientific">Vitis vinifera</name>
    <name type="common">Grape</name>
    <dbReference type="NCBI Taxonomy" id="29760"/>
    <lineage>
        <taxon>Eukaryota</taxon>
        <taxon>Viridiplantae</taxon>
        <taxon>Streptophyta</taxon>
        <taxon>Embryophyta</taxon>
        <taxon>Tracheophyta</taxon>
        <taxon>Spermatophyta</taxon>
        <taxon>Magnoliopsida</taxon>
        <taxon>eudicotyledons</taxon>
        <taxon>Gunneridae</taxon>
        <taxon>Pentapetalae</taxon>
        <taxon>rosids</taxon>
        <taxon>Vitales</taxon>
        <taxon>Vitaceae</taxon>
        <taxon>Viteae</taxon>
        <taxon>Vitis</taxon>
    </lineage>
</organism>
<dbReference type="Pfam" id="PF00078">
    <property type="entry name" value="RVT_1"/>
    <property type="match status" value="1"/>
</dbReference>
<evidence type="ECO:0000313" key="3">
    <source>
        <dbReference type="Proteomes" id="UP000288805"/>
    </source>
</evidence>